<dbReference type="SUPFAM" id="SSF55811">
    <property type="entry name" value="Nudix"/>
    <property type="match status" value="1"/>
</dbReference>
<protein>
    <submittedName>
        <fullName evidence="8">8-oxo-dGTP pyrophosphatase MutT, NUDIX family</fullName>
    </submittedName>
</protein>
<evidence type="ECO:0000313" key="8">
    <source>
        <dbReference type="EMBL" id="SFT58893.1"/>
    </source>
</evidence>
<comment type="cofactor">
    <cofactor evidence="2">
        <name>Mg(2+)</name>
        <dbReference type="ChEBI" id="CHEBI:18420"/>
    </cofactor>
</comment>
<dbReference type="InterPro" id="IPR015797">
    <property type="entry name" value="NUDIX_hydrolase-like_dom_sf"/>
</dbReference>
<evidence type="ECO:0000256" key="2">
    <source>
        <dbReference type="ARBA" id="ARBA00001946"/>
    </source>
</evidence>
<dbReference type="PANTHER" id="PTHR12992:SF11">
    <property type="entry name" value="MITOCHONDRIAL COENZYME A DIPHOSPHATASE NUDT8"/>
    <property type="match status" value="1"/>
</dbReference>
<evidence type="ECO:0000313" key="9">
    <source>
        <dbReference type="Proteomes" id="UP000183371"/>
    </source>
</evidence>
<gene>
    <name evidence="8" type="ORF">SAMN05444141_102143</name>
</gene>
<dbReference type="GO" id="GO:0046872">
    <property type="term" value="F:metal ion binding"/>
    <property type="evidence" value="ECO:0007669"/>
    <property type="project" value="UniProtKB-KW"/>
</dbReference>
<evidence type="ECO:0000256" key="5">
    <source>
        <dbReference type="ARBA" id="ARBA00022842"/>
    </source>
</evidence>
<dbReference type="Pfam" id="PF00293">
    <property type="entry name" value="NUDIX"/>
    <property type="match status" value="1"/>
</dbReference>
<sequence>MSEFTAENFRSRVLDRLDGQSYEPAGDHLLNPEIEDYGEDLDKVRDAAVLIGIVDRGAEASILLTQRTAHLRSHAGQIAFPGGKIDAEDDGPIGAALREAHEEVGLDSDLVEIVGDLGHYYTGSGYRVVPVLATVKPPLILSPNPAEVDEVFEVPLSFLMNPENHQKKSGEFRGKTRYYYAMPFEQRYIWGVTAGILRVLYNRVYA</sequence>
<dbReference type="AlphaFoldDB" id="A0A1I6Z897"/>
<name>A0A1I6Z897_9HYPH</name>
<comment type="cofactor">
    <cofactor evidence="1">
        <name>Mn(2+)</name>
        <dbReference type="ChEBI" id="CHEBI:29035"/>
    </cofactor>
</comment>
<accession>A0A1I6Z897</accession>
<evidence type="ECO:0000256" key="4">
    <source>
        <dbReference type="ARBA" id="ARBA00022801"/>
    </source>
</evidence>
<dbReference type="CDD" id="cd03426">
    <property type="entry name" value="NUDIX_CoAse_Nudt7"/>
    <property type="match status" value="1"/>
</dbReference>
<proteinExistence type="predicted"/>
<dbReference type="EMBL" id="FPBD01000002">
    <property type="protein sequence ID" value="SFT58893.1"/>
    <property type="molecule type" value="Genomic_DNA"/>
</dbReference>
<keyword evidence="4" id="KW-0378">Hydrolase</keyword>
<dbReference type="PANTHER" id="PTHR12992">
    <property type="entry name" value="NUDIX HYDROLASE"/>
    <property type="match status" value="1"/>
</dbReference>
<dbReference type="Proteomes" id="UP000183371">
    <property type="component" value="Unassembled WGS sequence"/>
</dbReference>
<keyword evidence="6" id="KW-0464">Manganese</keyword>
<dbReference type="PROSITE" id="PS51462">
    <property type="entry name" value="NUDIX"/>
    <property type="match status" value="1"/>
</dbReference>
<evidence type="ECO:0000256" key="1">
    <source>
        <dbReference type="ARBA" id="ARBA00001936"/>
    </source>
</evidence>
<dbReference type="InterPro" id="IPR000086">
    <property type="entry name" value="NUDIX_hydrolase_dom"/>
</dbReference>
<dbReference type="Gene3D" id="3.90.79.10">
    <property type="entry name" value="Nucleoside Triphosphate Pyrophosphohydrolase"/>
    <property type="match status" value="1"/>
</dbReference>
<evidence type="ECO:0000256" key="3">
    <source>
        <dbReference type="ARBA" id="ARBA00022723"/>
    </source>
</evidence>
<dbReference type="NCBIfam" id="NF007980">
    <property type="entry name" value="PRK10707.1"/>
    <property type="match status" value="1"/>
</dbReference>
<evidence type="ECO:0000259" key="7">
    <source>
        <dbReference type="PROSITE" id="PS51462"/>
    </source>
</evidence>
<dbReference type="InterPro" id="IPR045121">
    <property type="entry name" value="CoAse"/>
</dbReference>
<dbReference type="RefSeq" id="WP_008548117.1">
    <property type="nucleotide sequence ID" value="NZ_FPBD01000002.1"/>
</dbReference>
<reference evidence="9" key="1">
    <citation type="submission" date="2016-10" db="EMBL/GenBank/DDBJ databases">
        <authorList>
            <person name="Varghese N."/>
            <person name="Submissions S."/>
        </authorList>
    </citation>
    <scope>NUCLEOTIDE SEQUENCE [LARGE SCALE GENOMIC DNA]</scope>
    <source>
        <strain evidence="9">DSM 17465</strain>
    </source>
</reference>
<feature type="domain" description="Nudix hydrolase" evidence="7">
    <location>
        <begin position="44"/>
        <end position="176"/>
    </location>
</feature>
<evidence type="ECO:0000256" key="6">
    <source>
        <dbReference type="ARBA" id="ARBA00023211"/>
    </source>
</evidence>
<keyword evidence="3" id="KW-0479">Metal-binding</keyword>
<keyword evidence="5" id="KW-0460">Magnesium</keyword>
<keyword evidence="9" id="KW-1185">Reference proteome</keyword>
<dbReference type="GO" id="GO:0010945">
    <property type="term" value="F:coenzyme A diphosphatase activity"/>
    <property type="evidence" value="ECO:0007669"/>
    <property type="project" value="InterPro"/>
</dbReference>
<organism evidence="8 9">
    <name type="scientific">Pseudovibrio denitrificans</name>
    <dbReference type="NCBI Taxonomy" id="258256"/>
    <lineage>
        <taxon>Bacteria</taxon>
        <taxon>Pseudomonadati</taxon>
        <taxon>Pseudomonadota</taxon>
        <taxon>Alphaproteobacteria</taxon>
        <taxon>Hyphomicrobiales</taxon>
        <taxon>Stappiaceae</taxon>
        <taxon>Pseudovibrio</taxon>
    </lineage>
</organism>